<keyword evidence="3 4" id="KW-0012">Acyltransferase</keyword>
<keyword evidence="1 4" id="KW-0808">Transferase</keyword>
<dbReference type="InterPro" id="IPR018357">
    <property type="entry name" value="Hexapep_transf_CS"/>
</dbReference>
<dbReference type="InterPro" id="IPR011004">
    <property type="entry name" value="Trimer_LpxA-like_sf"/>
</dbReference>
<protein>
    <submittedName>
        <fullName evidence="4">Acyltransferase</fullName>
        <ecNumber evidence="4">2.3.1.-</ecNumber>
    </submittedName>
</protein>
<dbReference type="PANTHER" id="PTHR23416">
    <property type="entry name" value="SIALIC ACID SYNTHASE-RELATED"/>
    <property type="match status" value="1"/>
</dbReference>
<dbReference type="EC" id="2.3.1.-" evidence="4"/>
<dbReference type="CDD" id="cd04647">
    <property type="entry name" value="LbH_MAT_like"/>
    <property type="match status" value="1"/>
</dbReference>
<dbReference type="GO" id="GO:0016746">
    <property type="term" value="F:acyltransferase activity"/>
    <property type="evidence" value="ECO:0007669"/>
    <property type="project" value="UniProtKB-KW"/>
</dbReference>
<accession>A0AAW7XAZ8</accession>
<dbReference type="Proteomes" id="UP001169760">
    <property type="component" value="Unassembled WGS sequence"/>
</dbReference>
<dbReference type="PANTHER" id="PTHR23416:SF78">
    <property type="entry name" value="LIPOPOLYSACCHARIDE BIOSYNTHESIS O-ACETYL TRANSFERASE WBBJ-RELATED"/>
    <property type="match status" value="1"/>
</dbReference>
<dbReference type="PROSITE" id="PS00101">
    <property type="entry name" value="HEXAPEP_TRANSFERASES"/>
    <property type="match status" value="1"/>
</dbReference>
<evidence type="ECO:0000313" key="5">
    <source>
        <dbReference type="Proteomes" id="UP001169760"/>
    </source>
</evidence>
<dbReference type="Gene3D" id="2.160.10.10">
    <property type="entry name" value="Hexapeptide repeat proteins"/>
    <property type="match status" value="1"/>
</dbReference>
<name>A0AAW7XAZ8_9GAMM</name>
<dbReference type="InterPro" id="IPR001451">
    <property type="entry name" value="Hexapep"/>
</dbReference>
<evidence type="ECO:0000256" key="2">
    <source>
        <dbReference type="ARBA" id="ARBA00022737"/>
    </source>
</evidence>
<dbReference type="EMBL" id="JAUOPB010000010">
    <property type="protein sequence ID" value="MDO6423688.1"/>
    <property type="molecule type" value="Genomic_DNA"/>
</dbReference>
<dbReference type="InterPro" id="IPR051159">
    <property type="entry name" value="Hexapeptide_acetyltransf"/>
</dbReference>
<organism evidence="4 5">
    <name type="scientific">Saccharophagus degradans</name>
    <dbReference type="NCBI Taxonomy" id="86304"/>
    <lineage>
        <taxon>Bacteria</taxon>
        <taxon>Pseudomonadati</taxon>
        <taxon>Pseudomonadota</taxon>
        <taxon>Gammaproteobacteria</taxon>
        <taxon>Cellvibrionales</taxon>
        <taxon>Cellvibrionaceae</taxon>
        <taxon>Saccharophagus</taxon>
    </lineage>
</organism>
<sequence length="247" mass="27599">MRKEHKPLFVLRLLARCNQFYIERFLRPQFDHLGAKPAVAKPGTVQVFGHNIQAGNFLHLISSKQQPVRLTTWSGRNQQGRIRIGDYCLIAPGVVINSAVSITLGNNCMLATDVMIADSDWHGIYNRVRPYKCDGEVVLGNNVWVGLRSIIGKGVHIGDNSIIGAGSVVTKSIPANCIAAGNPAKVVKQLDPNKRMVTREYLFNPEVRLGKNIRDYDNNQQQLDEFMFAQNSFSGWLRATLKPTKND</sequence>
<proteinExistence type="predicted"/>
<evidence type="ECO:0000256" key="3">
    <source>
        <dbReference type="ARBA" id="ARBA00023315"/>
    </source>
</evidence>
<dbReference type="AlphaFoldDB" id="A0AAW7XAZ8"/>
<reference evidence="4" key="1">
    <citation type="submission" date="2023-07" db="EMBL/GenBank/DDBJ databases">
        <title>Genome content predicts the carbon catabolic preferences of heterotrophic bacteria.</title>
        <authorList>
            <person name="Gralka M."/>
        </authorList>
    </citation>
    <scope>NUCLEOTIDE SEQUENCE</scope>
    <source>
        <strain evidence="4">I3M17_2</strain>
    </source>
</reference>
<evidence type="ECO:0000313" key="4">
    <source>
        <dbReference type="EMBL" id="MDO6423688.1"/>
    </source>
</evidence>
<comment type="caution">
    <text evidence="4">The sequence shown here is derived from an EMBL/GenBank/DDBJ whole genome shotgun (WGS) entry which is preliminary data.</text>
</comment>
<gene>
    <name evidence="4" type="ORF">Q4521_14495</name>
</gene>
<dbReference type="RefSeq" id="WP_303493278.1">
    <property type="nucleotide sequence ID" value="NZ_JAUOPB010000010.1"/>
</dbReference>
<dbReference type="Pfam" id="PF00132">
    <property type="entry name" value="Hexapep"/>
    <property type="match status" value="1"/>
</dbReference>
<keyword evidence="2" id="KW-0677">Repeat</keyword>
<evidence type="ECO:0000256" key="1">
    <source>
        <dbReference type="ARBA" id="ARBA00022679"/>
    </source>
</evidence>
<dbReference type="SUPFAM" id="SSF51161">
    <property type="entry name" value="Trimeric LpxA-like enzymes"/>
    <property type="match status" value="1"/>
</dbReference>